<evidence type="ECO:0000256" key="3">
    <source>
        <dbReference type="ARBA" id="ARBA00004603"/>
    </source>
</evidence>
<name>T1HJD8_RHOPR</name>
<dbReference type="GO" id="GO:0006886">
    <property type="term" value="P:intracellular protein transport"/>
    <property type="evidence" value="ECO:0007669"/>
    <property type="project" value="InterPro"/>
</dbReference>
<dbReference type="EnsemblMetazoa" id="RPRC004161-RA">
    <property type="protein sequence ID" value="RPRC004161-PA"/>
    <property type="gene ID" value="RPRC004161"/>
</dbReference>
<evidence type="ECO:0000259" key="6">
    <source>
        <dbReference type="Pfam" id="PF04840"/>
    </source>
</evidence>
<dbReference type="AlphaFoldDB" id="T1HJD8"/>
<dbReference type="EMBL" id="ACPB03005729">
    <property type="status" value="NOT_ANNOTATED_CDS"/>
    <property type="molecule type" value="Genomic_DNA"/>
</dbReference>
<dbReference type="eggNOG" id="KOG4677">
    <property type="taxonomic scope" value="Eukaryota"/>
</dbReference>
<organism evidence="7 8">
    <name type="scientific">Rhodnius prolixus</name>
    <name type="common">Triatomid bug</name>
    <dbReference type="NCBI Taxonomy" id="13249"/>
    <lineage>
        <taxon>Eukaryota</taxon>
        <taxon>Metazoa</taxon>
        <taxon>Ecdysozoa</taxon>
        <taxon>Arthropoda</taxon>
        <taxon>Hexapoda</taxon>
        <taxon>Insecta</taxon>
        <taxon>Pterygota</taxon>
        <taxon>Neoptera</taxon>
        <taxon>Paraneoptera</taxon>
        <taxon>Hemiptera</taxon>
        <taxon>Heteroptera</taxon>
        <taxon>Panheteroptera</taxon>
        <taxon>Cimicomorpha</taxon>
        <taxon>Reduviidae</taxon>
        <taxon>Triatominae</taxon>
        <taxon>Rhodnius</taxon>
    </lineage>
</organism>
<dbReference type="InterPro" id="IPR040057">
    <property type="entry name" value="Spe-39"/>
</dbReference>
<dbReference type="STRING" id="13249.T1HJD8"/>
<accession>T1HJD8</accession>
<keyword evidence="8" id="KW-1185">Reference proteome</keyword>
<proteinExistence type="predicted"/>
<reference evidence="7" key="1">
    <citation type="submission" date="2015-05" db="UniProtKB">
        <authorList>
            <consortium name="EnsemblMetazoa"/>
        </authorList>
    </citation>
    <scope>IDENTIFICATION</scope>
</reference>
<keyword evidence="4" id="KW-0967">Endosome</keyword>
<dbReference type="InParanoid" id="T1HJD8"/>
<dbReference type="FunCoup" id="T1HJD8">
    <property type="interactions" value="1389"/>
</dbReference>
<keyword evidence="5" id="KW-0968">Cytoplasmic vesicle</keyword>
<dbReference type="Proteomes" id="UP000015103">
    <property type="component" value="Unassembled WGS sequence"/>
</dbReference>
<sequence length="444" mass="50905">MSANDDSDFWYSSNHKGFNFEDDGDEPTAPQMCGISLEGTAKLSQQIKTGLSRSNNKDFFDFDSFSHSSLKDEQGSLQTDIHQLLSEKSLNAILNADNIDYNFCDHEMNSEKEELRILRRQVESRWSPPDILSVLRRILTGKPYSLELYKSLKQKQELLRAAINLGDGDAILTVTFFLSRTLKKSLFYQTLSSHPIAAQHYISYLGIRMQAQELTDILEMLGRNKDAAIKQFEVACQNPQRQLQRLKSCARNYFTDSKDKIIVDNFIKLLEWQEGVDGGKLLRESVVSSLSYVCKEHWGSTGTVSAQSLVQDHQVNDKVFKWVALNERARASAWDDISALFVTKGWLGGRRLKCDLPMDHIVTQLHKYSAPAEILVSYLELIENLETRMETAKRVQCHRAVIDVYLLQRDRLGLVSYKANLHPQSEDYFYAEQVLRSPNTKWKN</sequence>
<dbReference type="OMA" id="APLEMFK"/>
<dbReference type="GO" id="GO:0005770">
    <property type="term" value="C:late endosome"/>
    <property type="evidence" value="ECO:0007669"/>
    <property type="project" value="UniProtKB-SubCell"/>
</dbReference>
<comment type="subcellular location">
    <subcellularLocation>
        <location evidence="2">Cytoplasmic vesicle</location>
    </subcellularLocation>
    <subcellularLocation>
        <location evidence="1">Early endosome</location>
    </subcellularLocation>
    <subcellularLocation>
        <location evidence="3">Late endosome</location>
    </subcellularLocation>
</comment>
<dbReference type="GO" id="GO:0007034">
    <property type="term" value="P:vacuolar transport"/>
    <property type="evidence" value="ECO:0007669"/>
    <property type="project" value="TreeGrafter"/>
</dbReference>
<dbReference type="HOGENOM" id="CLU_029487_1_0_1"/>
<evidence type="ECO:0000313" key="7">
    <source>
        <dbReference type="EnsemblMetazoa" id="RPRC004161-PA"/>
    </source>
</evidence>
<dbReference type="VEuPathDB" id="VectorBase:RPRC004161"/>
<protein>
    <submittedName>
        <fullName evidence="7">Vps16_C domain-containing protein</fullName>
    </submittedName>
</protein>
<dbReference type="RefSeq" id="XP_073980562.1">
    <property type="nucleotide sequence ID" value="XM_074124461.1"/>
</dbReference>
<evidence type="ECO:0000256" key="1">
    <source>
        <dbReference type="ARBA" id="ARBA00004412"/>
    </source>
</evidence>
<dbReference type="PANTHER" id="PTHR13364">
    <property type="entry name" value="DEFECTIVE SPERMATOGENESIS PROTEIN 39"/>
    <property type="match status" value="1"/>
</dbReference>
<dbReference type="GeneID" id="141452378"/>
<dbReference type="Pfam" id="PF04840">
    <property type="entry name" value="Vps16_C"/>
    <property type="match status" value="1"/>
</dbReference>
<feature type="domain" description="Vps16 C-terminal" evidence="6">
    <location>
        <begin position="148"/>
        <end position="338"/>
    </location>
</feature>
<evidence type="ECO:0000313" key="8">
    <source>
        <dbReference type="Proteomes" id="UP000015103"/>
    </source>
</evidence>
<evidence type="ECO:0000256" key="4">
    <source>
        <dbReference type="ARBA" id="ARBA00022753"/>
    </source>
</evidence>
<dbReference type="PANTHER" id="PTHR13364:SF6">
    <property type="entry name" value="SPERMATOGENESIS-DEFECTIVE PROTEIN 39 HOMOLOG"/>
    <property type="match status" value="1"/>
</dbReference>
<dbReference type="InterPro" id="IPR006925">
    <property type="entry name" value="Vps16_C"/>
</dbReference>
<evidence type="ECO:0000256" key="2">
    <source>
        <dbReference type="ARBA" id="ARBA00004541"/>
    </source>
</evidence>
<evidence type="ECO:0000256" key="5">
    <source>
        <dbReference type="ARBA" id="ARBA00023329"/>
    </source>
</evidence>
<dbReference type="GO" id="GO:0005769">
    <property type="term" value="C:early endosome"/>
    <property type="evidence" value="ECO:0007669"/>
    <property type="project" value="UniProtKB-SubCell"/>
</dbReference>